<evidence type="ECO:0000256" key="6">
    <source>
        <dbReference type="ARBA" id="ARBA00023163"/>
    </source>
</evidence>
<comment type="caution">
    <text evidence="9">The sequence shown here is derived from an EMBL/GenBank/DDBJ whole genome shotgun (WGS) entry which is preliminary data.</text>
</comment>
<comment type="subcellular location">
    <subcellularLocation>
        <location evidence="1">Nucleus</location>
    </subcellularLocation>
</comment>
<dbReference type="EMBL" id="JAFJYH010000221">
    <property type="protein sequence ID" value="KAG4415461.1"/>
    <property type="molecule type" value="Genomic_DNA"/>
</dbReference>
<evidence type="ECO:0000256" key="4">
    <source>
        <dbReference type="ARBA" id="ARBA00023015"/>
    </source>
</evidence>
<dbReference type="GO" id="GO:0043565">
    <property type="term" value="F:sequence-specific DNA binding"/>
    <property type="evidence" value="ECO:0007669"/>
    <property type="project" value="TreeGrafter"/>
</dbReference>
<dbReference type="GO" id="GO:0000981">
    <property type="term" value="F:DNA-binding transcription factor activity, RNA polymerase II-specific"/>
    <property type="evidence" value="ECO:0007669"/>
    <property type="project" value="TreeGrafter"/>
</dbReference>
<dbReference type="OrthoDB" id="2399539at2759"/>
<keyword evidence="10" id="KW-1185">Reference proteome</keyword>
<evidence type="ECO:0000313" key="10">
    <source>
        <dbReference type="Proteomes" id="UP000664132"/>
    </source>
</evidence>
<keyword evidence="5" id="KW-0238">DNA-binding</keyword>
<keyword evidence="3" id="KW-0862">Zinc</keyword>
<evidence type="ECO:0000313" key="9">
    <source>
        <dbReference type="EMBL" id="KAG4415461.1"/>
    </source>
</evidence>
<keyword evidence="2" id="KW-0479">Metal-binding</keyword>
<evidence type="ECO:0000256" key="2">
    <source>
        <dbReference type="ARBA" id="ARBA00022723"/>
    </source>
</evidence>
<dbReference type="CDD" id="cd12148">
    <property type="entry name" value="fungal_TF_MHR"/>
    <property type="match status" value="1"/>
</dbReference>
<keyword evidence="4" id="KW-0805">Transcription regulation</keyword>
<protein>
    <recommendedName>
        <fullName evidence="8">Xylanolytic transcriptional activator regulatory domain-containing protein</fullName>
    </recommendedName>
</protein>
<feature type="domain" description="Xylanolytic transcriptional activator regulatory" evidence="8">
    <location>
        <begin position="251"/>
        <end position="323"/>
    </location>
</feature>
<dbReference type="AlphaFoldDB" id="A0A8H7TAV1"/>
<dbReference type="InterPro" id="IPR052202">
    <property type="entry name" value="Yeast_MetPath_Reg"/>
</dbReference>
<dbReference type="Pfam" id="PF04082">
    <property type="entry name" value="Fungal_trans"/>
    <property type="match status" value="1"/>
</dbReference>
<gene>
    <name evidence="9" type="ORF">IFR04_011394</name>
</gene>
<dbReference type="PANTHER" id="PTHR47782">
    <property type="entry name" value="ZN(II)2CYS6 TRANSCRIPTION FACTOR (EUROFUNG)-RELATED"/>
    <property type="match status" value="1"/>
</dbReference>
<dbReference type="GO" id="GO:0005634">
    <property type="term" value="C:nucleus"/>
    <property type="evidence" value="ECO:0007669"/>
    <property type="project" value="UniProtKB-SubCell"/>
</dbReference>
<keyword evidence="7" id="KW-0539">Nucleus</keyword>
<evidence type="ECO:0000259" key="8">
    <source>
        <dbReference type="SMART" id="SM00906"/>
    </source>
</evidence>
<dbReference type="SMART" id="SM00906">
    <property type="entry name" value="Fungal_trans"/>
    <property type="match status" value="1"/>
</dbReference>
<dbReference type="GO" id="GO:0045944">
    <property type="term" value="P:positive regulation of transcription by RNA polymerase II"/>
    <property type="evidence" value="ECO:0007669"/>
    <property type="project" value="TreeGrafter"/>
</dbReference>
<reference evidence="9" key="1">
    <citation type="submission" date="2021-02" db="EMBL/GenBank/DDBJ databases">
        <title>Genome sequence Cadophora malorum strain M34.</title>
        <authorList>
            <person name="Stefanovic E."/>
            <person name="Vu D."/>
            <person name="Scully C."/>
            <person name="Dijksterhuis J."/>
            <person name="Roader J."/>
            <person name="Houbraken J."/>
        </authorList>
    </citation>
    <scope>NUCLEOTIDE SEQUENCE</scope>
    <source>
        <strain evidence="9">M34</strain>
    </source>
</reference>
<dbReference type="GO" id="GO:0008270">
    <property type="term" value="F:zinc ion binding"/>
    <property type="evidence" value="ECO:0007669"/>
    <property type="project" value="InterPro"/>
</dbReference>
<proteinExistence type="predicted"/>
<evidence type="ECO:0000256" key="3">
    <source>
        <dbReference type="ARBA" id="ARBA00022833"/>
    </source>
</evidence>
<accession>A0A8H7TAV1</accession>
<dbReference type="PANTHER" id="PTHR47782:SF12">
    <property type="entry name" value="ZN(II)2CYS6 TRANSCRIPTION FACTOR (EUROFUNG)"/>
    <property type="match status" value="1"/>
</dbReference>
<dbReference type="GO" id="GO:0006351">
    <property type="term" value="P:DNA-templated transcription"/>
    <property type="evidence" value="ECO:0007669"/>
    <property type="project" value="InterPro"/>
</dbReference>
<organism evidence="9 10">
    <name type="scientific">Cadophora malorum</name>
    <dbReference type="NCBI Taxonomy" id="108018"/>
    <lineage>
        <taxon>Eukaryota</taxon>
        <taxon>Fungi</taxon>
        <taxon>Dikarya</taxon>
        <taxon>Ascomycota</taxon>
        <taxon>Pezizomycotina</taxon>
        <taxon>Leotiomycetes</taxon>
        <taxon>Helotiales</taxon>
        <taxon>Ploettnerulaceae</taxon>
        <taxon>Cadophora</taxon>
    </lineage>
</organism>
<name>A0A8H7TAV1_9HELO</name>
<evidence type="ECO:0000256" key="7">
    <source>
        <dbReference type="ARBA" id="ARBA00023242"/>
    </source>
</evidence>
<dbReference type="Proteomes" id="UP000664132">
    <property type="component" value="Unassembled WGS sequence"/>
</dbReference>
<evidence type="ECO:0000256" key="5">
    <source>
        <dbReference type="ARBA" id="ARBA00023125"/>
    </source>
</evidence>
<keyword evidence="6" id="KW-0804">Transcription</keyword>
<sequence length="641" mass="73374">MKLDCHYVMPIYPKPGQSKLYIKALEERVAELEMQLTKGGDYTVSHDHWHAEDSDNPDQEGMQPLLNAVRDLSLDVAGSYVGGASTITLGRALESALAGKIQIVMPQMGSSIENNRRTSSIPSEISSPPGRSLFHLFQIDNVMADKMVAAYLNHMYSNFPIMYSYDVIDLHNRRSNLKDPYEESILSLIYGMGAHFLEKTGDSSASFDSQARYDMALDNREFILKLGDTRSLTYLLLLGQYCLRIPRDPGAWTFFGLAMKMSIELGLHRKRRTLEISLQSELNKRLFWSCYSWDRELSIVMGRPPSISDHDIDAELPFDVDEAIQDVEVLRKAASQDRTRPAQPQTTMSCFIHLLRLKILESEIQHKIYRVDSARSLPAIYKSTDTFLERLNAWKDAIPSQSKQWDSTDRQSFKGDEYRRYDSYMASYYKAVRVLLQPRLYEKEINKRYLELCAESCRGVCEVYKRIHYHIPLVFSSVSLQTVFLAGLTLVYCMWHDSSNSHAFKSVGALTDCSIILYVMTERWPASRKYRDLFEGVKKSVLDAISEGKHTPGTAVISMKDDFQTSLQSLQVDNTFESMPEDLEQMMSDMTGETYNFWDDMYLNELGGGKTVPDSLGSESQMFSQNDMLWENHVRNSWYGG</sequence>
<dbReference type="InterPro" id="IPR007219">
    <property type="entry name" value="XnlR_reg_dom"/>
</dbReference>
<evidence type="ECO:0000256" key="1">
    <source>
        <dbReference type="ARBA" id="ARBA00004123"/>
    </source>
</evidence>